<feature type="compositionally biased region" description="Low complexity" evidence="1">
    <location>
        <begin position="188"/>
        <end position="197"/>
    </location>
</feature>
<protein>
    <submittedName>
        <fullName evidence="2">Uncharacterized protein</fullName>
    </submittedName>
</protein>
<evidence type="ECO:0000256" key="1">
    <source>
        <dbReference type="SAM" id="MobiDB-lite"/>
    </source>
</evidence>
<feature type="region of interest" description="Disordered" evidence="1">
    <location>
        <begin position="162"/>
        <end position="197"/>
    </location>
</feature>
<accession>A0A813G4C1</accession>
<name>A0A813G4C1_POLGL</name>
<dbReference type="AlphaFoldDB" id="A0A813G4C1"/>
<dbReference type="OrthoDB" id="432742at2759"/>
<gene>
    <name evidence="2" type="ORF">PGLA1383_LOCUS35185</name>
</gene>
<evidence type="ECO:0000313" key="3">
    <source>
        <dbReference type="Proteomes" id="UP000654075"/>
    </source>
</evidence>
<reference evidence="2" key="1">
    <citation type="submission" date="2021-02" db="EMBL/GenBank/DDBJ databases">
        <authorList>
            <person name="Dougan E. K."/>
            <person name="Rhodes N."/>
            <person name="Thang M."/>
            <person name="Chan C."/>
        </authorList>
    </citation>
    <scope>NUCLEOTIDE SEQUENCE</scope>
</reference>
<dbReference type="EMBL" id="CAJNNV010026191">
    <property type="protein sequence ID" value="CAE8617524.1"/>
    <property type="molecule type" value="Genomic_DNA"/>
</dbReference>
<sequence>MLQPSYQFGICIIDSADIARRCSPEAGQHGSVPGGHGSLQAVKQLQALGFKVIIVLGDHRGELQRRLSEEPDIDRQRLLCVGGHVNDGFAVIRVAEEYNCAYALPDDDGAASCFEMEDGMPWTLPRRLREWAEHSAKSLEVRYGFEKDRGLLPRLPSAVRQYLAGGGNNNNNNNNNNNDNNDNDNDNNDNNNSSLSAAAASAADLPWPGGYACLLTVPRGCRKERLVCVRCQESSGSLWQAAAGLALGALQVQGGDTLQEVDGDDPAISEALKARSDGWATESFMLVTVTAGRHAGLRGIGVGSNKLKKKRAACLALAASAALQSKTASEDALPEELMELVKYLQLLP</sequence>
<organism evidence="2 3">
    <name type="scientific">Polarella glacialis</name>
    <name type="common">Dinoflagellate</name>
    <dbReference type="NCBI Taxonomy" id="89957"/>
    <lineage>
        <taxon>Eukaryota</taxon>
        <taxon>Sar</taxon>
        <taxon>Alveolata</taxon>
        <taxon>Dinophyceae</taxon>
        <taxon>Suessiales</taxon>
        <taxon>Suessiaceae</taxon>
        <taxon>Polarella</taxon>
    </lineage>
</organism>
<comment type="caution">
    <text evidence="2">The sequence shown here is derived from an EMBL/GenBank/DDBJ whole genome shotgun (WGS) entry which is preliminary data.</text>
</comment>
<dbReference type="PANTHER" id="PTHR16148:SF14">
    <property type="entry name" value="MYND-TYPE DOMAIN-CONTAINING PROTEIN"/>
    <property type="match status" value="1"/>
</dbReference>
<evidence type="ECO:0000313" key="2">
    <source>
        <dbReference type="EMBL" id="CAE8617524.1"/>
    </source>
</evidence>
<keyword evidence="3" id="KW-1185">Reference proteome</keyword>
<feature type="compositionally biased region" description="Low complexity" evidence="1">
    <location>
        <begin position="169"/>
        <end position="180"/>
    </location>
</feature>
<dbReference type="PANTHER" id="PTHR16148">
    <property type="entry name" value="NF-KAPPA-B-REPRESSING FACTOR-RELATED"/>
    <property type="match status" value="1"/>
</dbReference>
<proteinExistence type="predicted"/>
<dbReference type="Proteomes" id="UP000654075">
    <property type="component" value="Unassembled WGS sequence"/>
</dbReference>